<dbReference type="PANTHER" id="PTHR46929">
    <property type="entry name" value="EXPRESSED PROTEIN"/>
    <property type="match status" value="1"/>
</dbReference>
<sequence>MNNDAYTATIAAVVRAPPKDFKAVREEWAAIRIQTTFRGFFVFPSDFLFFSFILGNLEERHFNSLLVLILISSKLIRRCYKPWQIFLLCPFLCYIINAITLYWSLEQMDMTNKDEDDAIVGAVATSVLAFGVAINVALADIDFFALLFASVVVKESFVLPVMGLDWDKQWAKKERSSLGSQPMEYLMLEILADEVKQGNKSTNQFKVISFNCVSNAINEQLGMECSPKHVENHLKTLRSTWNIVQTLLNNSGLGWDDNLKMITASPRVYAMHIVGDCAKSFEDIGLDYSSEKGNEDEIEGPSKENREQDVSETSQVKSNRKRNRPSDVQDVVGDISTKLGEVAAAISKIAEAD</sequence>
<evidence type="ECO:0000256" key="2">
    <source>
        <dbReference type="SAM" id="Phobius"/>
    </source>
</evidence>
<reference evidence="4" key="1">
    <citation type="journal article" date="2012" name="Nature">
        <title>The tomato genome sequence provides insights into fleshy fruit evolution.</title>
        <authorList>
            <consortium name="Tomato Genome Consortium"/>
        </authorList>
    </citation>
    <scope>NUCLEOTIDE SEQUENCE [LARGE SCALE GENOMIC DNA]</scope>
    <source>
        <strain evidence="4">cv. Heinz 1706</strain>
    </source>
</reference>
<organism evidence="4">
    <name type="scientific">Solanum lycopersicum</name>
    <name type="common">Tomato</name>
    <name type="synonym">Lycopersicon esculentum</name>
    <dbReference type="NCBI Taxonomy" id="4081"/>
    <lineage>
        <taxon>Eukaryota</taxon>
        <taxon>Viridiplantae</taxon>
        <taxon>Streptophyta</taxon>
        <taxon>Embryophyta</taxon>
        <taxon>Tracheophyta</taxon>
        <taxon>Spermatophyta</taxon>
        <taxon>Magnoliopsida</taxon>
        <taxon>eudicotyledons</taxon>
        <taxon>Gunneridae</taxon>
        <taxon>Pentapetalae</taxon>
        <taxon>asterids</taxon>
        <taxon>lamiids</taxon>
        <taxon>Solanales</taxon>
        <taxon>Solanaceae</taxon>
        <taxon>Solanoideae</taxon>
        <taxon>Solaneae</taxon>
        <taxon>Solanum</taxon>
        <taxon>Solanum subgen. Lycopersicon</taxon>
    </lineage>
</organism>
<dbReference type="Gramene" id="Solyc10g054274.1.1">
    <property type="protein sequence ID" value="Solyc10g054274.1.1"/>
    <property type="gene ID" value="Solyc10g054274.1"/>
</dbReference>
<dbReference type="AlphaFoldDB" id="A0A3Q7IH64"/>
<dbReference type="EnsemblPlants" id="Solyc10g054274.1.1">
    <property type="protein sequence ID" value="Solyc10g054274.1.1"/>
    <property type="gene ID" value="Solyc10g054274.1"/>
</dbReference>
<name>A0A3Q7IH64_SOLLC</name>
<dbReference type="Pfam" id="PF12776">
    <property type="entry name" value="Myb_DNA-bind_3"/>
    <property type="match status" value="1"/>
</dbReference>
<dbReference type="Proteomes" id="UP000004994">
    <property type="component" value="Chromosome 10"/>
</dbReference>
<proteinExistence type="predicted"/>
<evidence type="ECO:0000259" key="3">
    <source>
        <dbReference type="Pfam" id="PF12776"/>
    </source>
</evidence>
<dbReference type="InterPro" id="IPR024752">
    <property type="entry name" value="Myb/SANT-like_dom"/>
</dbReference>
<reference evidence="4" key="2">
    <citation type="submission" date="2019-01" db="UniProtKB">
        <authorList>
            <consortium name="EnsemblPlants"/>
        </authorList>
    </citation>
    <scope>IDENTIFICATION</scope>
    <source>
        <strain evidence="4">cv. Heinz 1706</strain>
    </source>
</reference>
<keyword evidence="2" id="KW-0472">Membrane</keyword>
<evidence type="ECO:0000256" key="1">
    <source>
        <dbReference type="SAM" id="MobiDB-lite"/>
    </source>
</evidence>
<feature type="transmembrane region" description="Helical" evidence="2">
    <location>
        <begin position="83"/>
        <end position="105"/>
    </location>
</feature>
<feature type="compositionally biased region" description="Basic and acidic residues" evidence="1">
    <location>
        <begin position="290"/>
        <end position="309"/>
    </location>
</feature>
<evidence type="ECO:0000313" key="4">
    <source>
        <dbReference type="EnsemblPlants" id="Solyc10g054274.1.1"/>
    </source>
</evidence>
<accession>A0A3Q7IH64</accession>
<keyword evidence="5" id="KW-1185">Reference proteome</keyword>
<dbReference type="InParanoid" id="A0A3Q7IH64"/>
<feature type="region of interest" description="Disordered" evidence="1">
    <location>
        <begin position="290"/>
        <end position="333"/>
    </location>
</feature>
<evidence type="ECO:0000313" key="5">
    <source>
        <dbReference type="Proteomes" id="UP000004994"/>
    </source>
</evidence>
<feature type="domain" description="Myb/SANT-like" evidence="3">
    <location>
        <begin position="181"/>
        <end position="269"/>
    </location>
</feature>
<feature type="transmembrane region" description="Helical" evidence="2">
    <location>
        <begin position="117"/>
        <end position="138"/>
    </location>
</feature>
<keyword evidence="2" id="KW-0812">Transmembrane</keyword>
<dbReference type="PANTHER" id="PTHR46929:SF23">
    <property type="entry name" value="L10-INTERACTING MYB DOMAIN-CONTAINING PROTEIN-LIKE"/>
    <property type="match status" value="1"/>
</dbReference>
<feature type="transmembrane region" description="Helical" evidence="2">
    <location>
        <begin position="40"/>
        <end position="57"/>
    </location>
</feature>
<keyword evidence="2" id="KW-1133">Transmembrane helix</keyword>
<protein>
    <recommendedName>
        <fullName evidence="3">Myb/SANT-like domain-containing protein</fullName>
    </recommendedName>
</protein>
<dbReference type="STRING" id="4081.A0A3Q7IH64"/>